<dbReference type="InterPro" id="IPR023795">
    <property type="entry name" value="Serpin_CS"/>
</dbReference>
<dbReference type="Gene3D" id="2.30.39.10">
    <property type="entry name" value="Alpha-1-antitrypsin, domain 1"/>
    <property type="match status" value="1"/>
</dbReference>
<evidence type="ECO:0000313" key="5">
    <source>
        <dbReference type="Proteomes" id="UP001176961"/>
    </source>
</evidence>
<accession>A0AA36DKH8</accession>
<dbReference type="Pfam" id="PF00079">
    <property type="entry name" value="Serpin"/>
    <property type="match status" value="1"/>
</dbReference>
<proteinExistence type="inferred from homology"/>
<evidence type="ECO:0000256" key="2">
    <source>
        <dbReference type="RuleBase" id="RU000411"/>
    </source>
</evidence>
<dbReference type="GO" id="GO:0005615">
    <property type="term" value="C:extracellular space"/>
    <property type="evidence" value="ECO:0007669"/>
    <property type="project" value="InterPro"/>
</dbReference>
<protein>
    <recommendedName>
        <fullName evidence="3">Serpin domain-containing protein</fullName>
    </recommendedName>
</protein>
<name>A0AA36DKH8_CYLNA</name>
<comment type="caution">
    <text evidence="4">The sequence shown here is derived from an EMBL/GenBank/DDBJ whole genome shotgun (WGS) entry which is preliminary data.</text>
</comment>
<evidence type="ECO:0000256" key="1">
    <source>
        <dbReference type="ARBA" id="ARBA00009500"/>
    </source>
</evidence>
<dbReference type="Gene3D" id="3.30.497.10">
    <property type="entry name" value="Antithrombin, subunit I, domain 2"/>
    <property type="match status" value="1"/>
</dbReference>
<dbReference type="PANTHER" id="PTHR11461">
    <property type="entry name" value="SERINE PROTEASE INHIBITOR, SERPIN"/>
    <property type="match status" value="1"/>
</dbReference>
<dbReference type="SUPFAM" id="SSF56574">
    <property type="entry name" value="Serpins"/>
    <property type="match status" value="1"/>
</dbReference>
<feature type="domain" description="Serpin" evidence="3">
    <location>
        <begin position="17"/>
        <end position="368"/>
    </location>
</feature>
<dbReference type="InterPro" id="IPR036186">
    <property type="entry name" value="Serpin_sf"/>
</dbReference>
<dbReference type="GO" id="GO:0004867">
    <property type="term" value="F:serine-type endopeptidase inhibitor activity"/>
    <property type="evidence" value="ECO:0007669"/>
    <property type="project" value="InterPro"/>
</dbReference>
<dbReference type="InterPro" id="IPR023796">
    <property type="entry name" value="Serpin_dom"/>
</dbReference>
<comment type="similarity">
    <text evidence="1 2">Belongs to the serpin family.</text>
</comment>
<dbReference type="PROSITE" id="PS00284">
    <property type="entry name" value="SERPIN"/>
    <property type="match status" value="1"/>
</dbReference>
<dbReference type="SMART" id="SM00093">
    <property type="entry name" value="SERPIN"/>
    <property type="match status" value="1"/>
</dbReference>
<dbReference type="InterPro" id="IPR042185">
    <property type="entry name" value="Serpin_sf_2"/>
</dbReference>
<keyword evidence="5" id="KW-1185">Reference proteome</keyword>
<sequence length="368" mass="41230">MVADVNSFLTAETDFGLDMLRKLSLNESNVVSPLSVIFALNIVQPGAKGKTKTQITEAISKGSTDNDTIEYYSNLMQQILNATNDVQSKIANAFFVRNGVEIKDDYADKITKKFCAKLECRDFNQAHETAKVINDFVNESTAGKIKEIVKANAIQGAISIIINAIYFKAEWDVKFRNCYNSTGKFYSAPDREREVEYMRQSNTHRLYAEDDDAQVLSLLYKDKTYAFNIILPKNRFGLEELVKNWSGERVQNLLTKLKDTFITVVIPKMKIETDFELKEALLNMGIEDMFSDAADLSGISSIPLRVSSAIHKALIEVDEEGTTAAAVTAMMMFGAAPRTAEPVQFIADHPFLFILTKDNNPLFMGVFV</sequence>
<organism evidence="4 5">
    <name type="scientific">Cylicocyclus nassatus</name>
    <name type="common">Nematode worm</name>
    <dbReference type="NCBI Taxonomy" id="53992"/>
    <lineage>
        <taxon>Eukaryota</taxon>
        <taxon>Metazoa</taxon>
        <taxon>Ecdysozoa</taxon>
        <taxon>Nematoda</taxon>
        <taxon>Chromadorea</taxon>
        <taxon>Rhabditida</taxon>
        <taxon>Rhabditina</taxon>
        <taxon>Rhabditomorpha</taxon>
        <taxon>Strongyloidea</taxon>
        <taxon>Strongylidae</taxon>
        <taxon>Cylicocyclus</taxon>
    </lineage>
</organism>
<evidence type="ECO:0000313" key="4">
    <source>
        <dbReference type="EMBL" id="CAJ0588785.1"/>
    </source>
</evidence>
<dbReference type="EMBL" id="CATQJL010000001">
    <property type="protein sequence ID" value="CAJ0588785.1"/>
    <property type="molecule type" value="Genomic_DNA"/>
</dbReference>
<dbReference type="Proteomes" id="UP001176961">
    <property type="component" value="Unassembled WGS sequence"/>
</dbReference>
<evidence type="ECO:0000259" key="3">
    <source>
        <dbReference type="SMART" id="SM00093"/>
    </source>
</evidence>
<gene>
    <name evidence="4" type="ORF">CYNAS_LOCUS768</name>
</gene>
<reference evidence="4" key="1">
    <citation type="submission" date="2023-07" db="EMBL/GenBank/DDBJ databases">
        <authorList>
            <consortium name="CYATHOMIX"/>
        </authorList>
    </citation>
    <scope>NUCLEOTIDE SEQUENCE</scope>
    <source>
        <strain evidence="4">N/A</strain>
    </source>
</reference>
<dbReference type="InterPro" id="IPR042178">
    <property type="entry name" value="Serpin_sf_1"/>
</dbReference>
<dbReference type="CDD" id="cd19581">
    <property type="entry name" value="serpinL_nematode"/>
    <property type="match status" value="1"/>
</dbReference>
<dbReference type="InterPro" id="IPR000215">
    <property type="entry name" value="Serpin_fam"/>
</dbReference>
<dbReference type="AlphaFoldDB" id="A0AA36DKH8"/>
<dbReference type="PANTHER" id="PTHR11461:SF211">
    <property type="entry name" value="GH10112P-RELATED"/>
    <property type="match status" value="1"/>
</dbReference>